<dbReference type="InterPro" id="IPR020593">
    <property type="entry name" value="G-glutamylP_reductase_CS"/>
</dbReference>
<dbReference type="PROSITE" id="PS01223">
    <property type="entry name" value="PROA"/>
    <property type="match status" value="1"/>
</dbReference>
<evidence type="ECO:0000313" key="10">
    <source>
        <dbReference type="Proteomes" id="UP000285274"/>
    </source>
</evidence>
<dbReference type="Pfam" id="PF00171">
    <property type="entry name" value="Aldedh"/>
    <property type="match status" value="1"/>
</dbReference>
<dbReference type="SUPFAM" id="SSF53720">
    <property type="entry name" value="ALDH-like"/>
    <property type="match status" value="1"/>
</dbReference>
<reference evidence="9 10" key="1">
    <citation type="submission" date="2018-08" db="EMBL/GenBank/DDBJ databases">
        <title>A genome reference for cultivated species of the human gut microbiota.</title>
        <authorList>
            <person name="Zou Y."/>
            <person name="Xue W."/>
            <person name="Luo G."/>
        </authorList>
    </citation>
    <scope>NUCLEOTIDE SEQUENCE [LARGE SCALE GENOMIC DNA]</scope>
    <source>
        <strain evidence="9 10">AF22-10AC</strain>
    </source>
</reference>
<accession>A0A412J7S3</accession>
<evidence type="ECO:0000259" key="8">
    <source>
        <dbReference type="Pfam" id="PF00171"/>
    </source>
</evidence>
<name>A0A412J7S3_9FIRM</name>
<keyword evidence="4 7" id="KW-0521">NADP</keyword>
<evidence type="ECO:0000256" key="6">
    <source>
        <dbReference type="ARBA" id="ARBA00049024"/>
    </source>
</evidence>
<dbReference type="CDD" id="cd07079">
    <property type="entry name" value="ALDH_F18-19_ProA-GPR"/>
    <property type="match status" value="1"/>
</dbReference>
<sequence>MTTLQIMENAKAATKSLMLCDETKKNEILESMAQSLLAHKEDILNANQIDLEKAVVSDVMKDRLKLNDQRLNDMAQGILDVAKLSDPTGKILNERTLENGLVIQKVSVPLGVIAIIYESRPNVTSDAATLCIKSGNTCILRIGKEAWNSANAIVQALQEGIQKCGVNPNIVQLIQDTTHQSANELMEGVGYIDLLIPRGGKNLISRCVEHAKVPCIQTGTGICHIYVDDEVNQDMAIKIIENAKCSRPSVCNAEEVLLVNSKIAYEFLPKLKKQLDTYPVELRLDEKAQKIIDGTKASADDFDTEFLDYILAIKIVDSVEEAIEHISKHSTKHSESILTTNQEHARLFTQSIDSAAVYVNCSTRFTDGGQFGLGCEIGISTQKLHARGPMGLEELTTYKYIVQGNGQIR</sequence>
<dbReference type="NCBIfam" id="NF001221">
    <property type="entry name" value="PRK00197.1"/>
    <property type="match status" value="1"/>
</dbReference>
<proteinExistence type="inferred from homology"/>
<evidence type="ECO:0000256" key="4">
    <source>
        <dbReference type="ARBA" id="ARBA00022857"/>
    </source>
</evidence>
<dbReference type="GO" id="GO:0050661">
    <property type="term" value="F:NADP binding"/>
    <property type="evidence" value="ECO:0007669"/>
    <property type="project" value="InterPro"/>
</dbReference>
<feature type="domain" description="Aldehyde dehydrogenase" evidence="8">
    <location>
        <begin position="5"/>
        <end position="288"/>
    </location>
</feature>
<protein>
    <recommendedName>
        <fullName evidence="7">Gamma-glutamyl phosphate reductase</fullName>
        <shortName evidence="7">GPR</shortName>
        <ecNumber evidence="7">1.2.1.41</ecNumber>
    </recommendedName>
    <alternativeName>
        <fullName evidence="7">Glutamate-5-semialdehyde dehydrogenase</fullName>
    </alternativeName>
    <alternativeName>
        <fullName evidence="7">Glutamyl-gamma-semialdehyde dehydrogenase</fullName>
        <shortName evidence="7">GSA dehydrogenase</shortName>
    </alternativeName>
</protein>
<evidence type="ECO:0000313" key="9">
    <source>
        <dbReference type="EMBL" id="RGS48386.1"/>
    </source>
</evidence>
<keyword evidence="2 7" id="KW-0028">Amino-acid biosynthesis</keyword>
<dbReference type="Gene3D" id="3.40.605.10">
    <property type="entry name" value="Aldehyde Dehydrogenase, Chain A, domain 1"/>
    <property type="match status" value="1"/>
</dbReference>
<dbReference type="Gene3D" id="3.40.309.10">
    <property type="entry name" value="Aldehyde Dehydrogenase, Chain A, domain 2"/>
    <property type="match status" value="1"/>
</dbReference>
<dbReference type="GO" id="GO:0005737">
    <property type="term" value="C:cytoplasm"/>
    <property type="evidence" value="ECO:0007669"/>
    <property type="project" value="UniProtKB-SubCell"/>
</dbReference>
<keyword evidence="3 7" id="KW-0641">Proline biosynthesis</keyword>
<dbReference type="InterPro" id="IPR016163">
    <property type="entry name" value="Ald_DH_C"/>
</dbReference>
<comment type="pathway">
    <text evidence="1 7">Amino-acid biosynthesis; L-proline biosynthesis; L-glutamate 5-semialdehyde from L-glutamate: step 2/2.</text>
</comment>
<dbReference type="FunFam" id="3.40.309.10:FF:000006">
    <property type="entry name" value="Gamma-glutamyl phosphate reductase"/>
    <property type="match status" value="1"/>
</dbReference>
<dbReference type="GO" id="GO:0004350">
    <property type="term" value="F:glutamate-5-semialdehyde dehydrogenase activity"/>
    <property type="evidence" value="ECO:0007669"/>
    <property type="project" value="UniProtKB-UniRule"/>
</dbReference>
<gene>
    <name evidence="7" type="primary">proA</name>
    <name evidence="9" type="ORF">DWX92_02835</name>
</gene>
<dbReference type="AlphaFoldDB" id="A0A412J7S3"/>
<evidence type="ECO:0000256" key="2">
    <source>
        <dbReference type="ARBA" id="ARBA00022605"/>
    </source>
</evidence>
<comment type="caution">
    <text evidence="9">The sequence shown here is derived from an EMBL/GenBank/DDBJ whole genome shotgun (WGS) entry which is preliminary data.</text>
</comment>
<keyword evidence="7" id="KW-0963">Cytoplasm</keyword>
<evidence type="ECO:0000256" key="1">
    <source>
        <dbReference type="ARBA" id="ARBA00004985"/>
    </source>
</evidence>
<dbReference type="PANTHER" id="PTHR11063">
    <property type="entry name" value="GLUTAMATE SEMIALDEHYDE DEHYDROGENASE"/>
    <property type="match status" value="1"/>
</dbReference>
<dbReference type="EMBL" id="QRVM01000006">
    <property type="protein sequence ID" value="RGS48386.1"/>
    <property type="molecule type" value="Genomic_DNA"/>
</dbReference>
<dbReference type="GO" id="GO:0055129">
    <property type="term" value="P:L-proline biosynthetic process"/>
    <property type="evidence" value="ECO:0007669"/>
    <property type="project" value="UniProtKB-UniRule"/>
</dbReference>
<dbReference type="InterPro" id="IPR016161">
    <property type="entry name" value="Ald_DH/histidinol_DH"/>
</dbReference>
<comment type="catalytic activity">
    <reaction evidence="6 7">
        <text>L-glutamate 5-semialdehyde + phosphate + NADP(+) = L-glutamyl 5-phosphate + NADPH + H(+)</text>
        <dbReference type="Rhea" id="RHEA:19541"/>
        <dbReference type="ChEBI" id="CHEBI:15378"/>
        <dbReference type="ChEBI" id="CHEBI:43474"/>
        <dbReference type="ChEBI" id="CHEBI:57783"/>
        <dbReference type="ChEBI" id="CHEBI:58066"/>
        <dbReference type="ChEBI" id="CHEBI:58274"/>
        <dbReference type="ChEBI" id="CHEBI:58349"/>
        <dbReference type="EC" id="1.2.1.41"/>
    </reaction>
</comment>
<comment type="similarity">
    <text evidence="7">Belongs to the gamma-glutamyl phosphate reductase family.</text>
</comment>
<dbReference type="EC" id="1.2.1.41" evidence="7"/>
<dbReference type="InterPro" id="IPR015590">
    <property type="entry name" value="Aldehyde_DH_dom"/>
</dbReference>
<dbReference type="Proteomes" id="UP000285274">
    <property type="component" value="Unassembled WGS sequence"/>
</dbReference>
<dbReference type="InterPro" id="IPR012134">
    <property type="entry name" value="Glu-5-SA_DH"/>
</dbReference>
<comment type="subcellular location">
    <subcellularLocation>
        <location evidence="7">Cytoplasm</location>
    </subcellularLocation>
</comment>
<evidence type="ECO:0000256" key="5">
    <source>
        <dbReference type="ARBA" id="ARBA00023002"/>
    </source>
</evidence>
<evidence type="ECO:0000256" key="7">
    <source>
        <dbReference type="HAMAP-Rule" id="MF_00412"/>
    </source>
</evidence>
<comment type="function">
    <text evidence="7">Catalyzes the NADPH-dependent reduction of L-glutamate 5-phosphate into L-glutamate 5-semialdehyde and phosphate. The product spontaneously undergoes cyclization to form 1-pyrroline-5-carboxylate.</text>
</comment>
<dbReference type="InterPro" id="IPR016162">
    <property type="entry name" value="Ald_DH_N"/>
</dbReference>
<dbReference type="UniPathway" id="UPA00098">
    <property type="reaction ID" value="UER00360"/>
</dbReference>
<dbReference type="RefSeq" id="WP_118319333.1">
    <property type="nucleotide sequence ID" value="NZ_QRVM01000006.1"/>
</dbReference>
<dbReference type="PIRSF" id="PIRSF000151">
    <property type="entry name" value="GPR"/>
    <property type="match status" value="1"/>
</dbReference>
<dbReference type="HAMAP" id="MF_00412">
    <property type="entry name" value="ProA"/>
    <property type="match status" value="1"/>
</dbReference>
<dbReference type="NCBIfam" id="TIGR00407">
    <property type="entry name" value="proA"/>
    <property type="match status" value="1"/>
</dbReference>
<evidence type="ECO:0000256" key="3">
    <source>
        <dbReference type="ARBA" id="ARBA00022650"/>
    </source>
</evidence>
<keyword evidence="5 7" id="KW-0560">Oxidoreductase</keyword>
<dbReference type="InterPro" id="IPR000965">
    <property type="entry name" value="GPR_dom"/>
</dbReference>
<dbReference type="PANTHER" id="PTHR11063:SF8">
    <property type="entry name" value="DELTA-1-PYRROLINE-5-CARBOXYLATE SYNTHASE"/>
    <property type="match status" value="1"/>
</dbReference>
<organism evidence="9 10">
    <name type="scientific">Holdemanella biformis</name>
    <dbReference type="NCBI Taxonomy" id="1735"/>
    <lineage>
        <taxon>Bacteria</taxon>
        <taxon>Bacillati</taxon>
        <taxon>Bacillota</taxon>
        <taxon>Erysipelotrichia</taxon>
        <taxon>Erysipelotrichales</taxon>
        <taxon>Erysipelotrichaceae</taxon>
        <taxon>Holdemanella</taxon>
    </lineage>
</organism>